<dbReference type="UniPathway" id="UPA00619">
    <property type="reaction ID" value="UER00676"/>
</dbReference>
<feature type="region of interest" description="Disordered" evidence="15">
    <location>
        <begin position="191"/>
        <end position="211"/>
    </location>
</feature>
<dbReference type="InterPro" id="IPR036864">
    <property type="entry name" value="Zn2-C6_fun-type_DNA-bd_sf"/>
</dbReference>
<comment type="similarity">
    <text evidence="5">Belongs to the OBAP family.</text>
</comment>
<dbReference type="InterPro" id="IPR001138">
    <property type="entry name" value="Zn2Cys6_DnaBD"/>
</dbReference>
<dbReference type="InterPro" id="IPR007174">
    <property type="entry name" value="Las1"/>
</dbReference>
<protein>
    <recommendedName>
        <fullName evidence="6">hydroxyacylglutathione hydrolase</fullName>
        <ecNumber evidence="6">3.1.2.6</ecNumber>
    </recommendedName>
    <alternativeName>
        <fullName evidence="14">Glyoxalase II</fullName>
    </alternativeName>
</protein>
<keyword evidence="13" id="KW-0539">Nucleus</keyword>
<dbReference type="Pfam" id="PF00753">
    <property type="entry name" value="Lactamase_B"/>
    <property type="match status" value="1"/>
</dbReference>
<dbReference type="InterPro" id="IPR035680">
    <property type="entry name" value="Clx_II_MBL"/>
</dbReference>
<dbReference type="PANTHER" id="PTHR11935">
    <property type="entry name" value="BETA LACTAMASE DOMAIN"/>
    <property type="match status" value="1"/>
</dbReference>
<keyword evidence="10" id="KW-0805">Transcription regulation</keyword>
<evidence type="ECO:0000256" key="9">
    <source>
        <dbReference type="ARBA" id="ARBA00022833"/>
    </source>
</evidence>
<dbReference type="Gene3D" id="4.10.240.10">
    <property type="entry name" value="Zn(2)-C6 fungal-type DNA-binding domain"/>
    <property type="match status" value="1"/>
</dbReference>
<evidence type="ECO:0000256" key="2">
    <source>
        <dbReference type="ARBA" id="ARBA00001947"/>
    </source>
</evidence>
<evidence type="ECO:0000256" key="14">
    <source>
        <dbReference type="ARBA" id="ARBA00031044"/>
    </source>
</evidence>
<comment type="catalytic activity">
    <reaction evidence="1">
        <text>an S-(2-hydroxyacyl)glutathione + H2O = a 2-hydroxy carboxylate + glutathione + H(+)</text>
        <dbReference type="Rhea" id="RHEA:21864"/>
        <dbReference type="ChEBI" id="CHEBI:15377"/>
        <dbReference type="ChEBI" id="CHEBI:15378"/>
        <dbReference type="ChEBI" id="CHEBI:57925"/>
        <dbReference type="ChEBI" id="CHEBI:58896"/>
        <dbReference type="ChEBI" id="CHEBI:71261"/>
        <dbReference type="EC" id="3.1.2.6"/>
    </reaction>
</comment>
<accession>A0A8H6Q3P4</accession>
<keyword evidence="8" id="KW-0378">Hydrolase</keyword>
<dbReference type="Pfam" id="PF04031">
    <property type="entry name" value="Las1"/>
    <property type="match status" value="1"/>
</dbReference>
<dbReference type="GO" id="GO:0004519">
    <property type="term" value="F:endonuclease activity"/>
    <property type="evidence" value="ECO:0007669"/>
    <property type="project" value="InterPro"/>
</dbReference>
<dbReference type="AlphaFoldDB" id="A0A8H6Q3P4"/>
<evidence type="ECO:0000256" key="15">
    <source>
        <dbReference type="SAM" id="MobiDB-lite"/>
    </source>
</evidence>
<dbReference type="Pfam" id="PF04082">
    <property type="entry name" value="Fungal_trans"/>
    <property type="match status" value="1"/>
</dbReference>
<dbReference type="GO" id="GO:0090730">
    <property type="term" value="C:Las1 complex"/>
    <property type="evidence" value="ECO:0007669"/>
    <property type="project" value="InterPro"/>
</dbReference>
<evidence type="ECO:0000313" key="18">
    <source>
        <dbReference type="Proteomes" id="UP000662466"/>
    </source>
</evidence>
<keyword evidence="11" id="KW-0238">DNA-binding</keyword>
<evidence type="ECO:0000256" key="8">
    <source>
        <dbReference type="ARBA" id="ARBA00022801"/>
    </source>
</evidence>
<feature type="domain" description="Zn(2)-C6 fungal-type" evidence="16">
    <location>
        <begin position="665"/>
        <end position="694"/>
    </location>
</feature>
<dbReference type="CDD" id="cd12148">
    <property type="entry name" value="fungal_TF_MHR"/>
    <property type="match status" value="1"/>
</dbReference>
<feature type="region of interest" description="Disordered" evidence="15">
    <location>
        <begin position="351"/>
        <end position="383"/>
    </location>
</feature>
<dbReference type="SMART" id="SM00849">
    <property type="entry name" value="Lactamase_B"/>
    <property type="match status" value="1"/>
</dbReference>
<dbReference type="EC" id="3.1.2.6" evidence="6"/>
<dbReference type="Pfam" id="PF16123">
    <property type="entry name" value="HAGH_C"/>
    <property type="match status" value="1"/>
</dbReference>
<evidence type="ECO:0000256" key="5">
    <source>
        <dbReference type="ARBA" id="ARBA00009740"/>
    </source>
</evidence>
<dbReference type="InterPro" id="IPR007219">
    <property type="entry name" value="XnlR_reg_dom"/>
</dbReference>
<dbReference type="CDD" id="cd07723">
    <property type="entry name" value="hydroxyacylglutathione_hydrolase_MBL-fold"/>
    <property type="match status" value="1"/>
</dbReference>
<dbReference type="InterPro" id="IPR010686">
    <property type="entry name" value="OBAP-like"/>
</dbReference>
<dbReference type="GO" id="GO:0004416">
    <property type="term" value="F:hydroxyacylglutathione hydrolase activity"/>
    <property type="evidence" value="ECO:0007669"/>
    <property type="project" value="UniProtKB-EC"/>
</dbReference>
<evidence type="ECO:0000256" key="11">
    <source>
        <dbReference type="ARBA" id="ARBA00023125"/>
    </source>
</evidence>
<comment type="similarity">
    <text evidence="4">Belongs to the metallo-beta-lactamase superfamily. Glyoxalase II family.</text>
</comment>
<comment type="cofactor">
    <cofactor evidence="2">
        <name>Zn(2+)</name>
        <dbReference type="ChEBI" id="CHEBI:29105"/>
    </cofactor>
</comment>
<evidence type="ECO:0000256" key="7">
    <source>
        <dbReference type="ARBA" id="ARBA00022723"/>
    </source>
</evidence>
<organism evidence="17 18">
    <name type="scientific">Aspergillus hiratsukae</name>
    <dbReference type="NCBI Taxonomy" id="1194566"/>
    <lineage>
        <taxon>Eukaryota</taxon>
        <taxon>Fungi</taxon>
        <taxon>Dikarya</taxon>
        <taxon>Ascomycota</taxon>
        <taxon>Pezizomycotina</taxon>
        <taxon>Eurotiomycetes</taxon>
        <taxon>Eurotiomycetidae</taxon>
        <taxon>Eurotiales</taxon>
        <taxon>Aspergillaceae</taxon>
        <taxon>Aspergillus</taxon>
        <taxon>Aspergillus subgen. Fumigati</taxon>
    </lineage>
</organism>
<evidence type="ECO:0000256" key="4">
    <source>
        <dbReference type="ARBA" id="ARBA00006759"/>
    </source>
</evidence>
<dbReference type="GO" id="GO:0006364">
    <property type="term" value="P:rRNA processing"/>
    <property type="evidence" value="ECO:0007669"/>
    <property type="project" value="InterPro"/>
</dbReference>
<dbReference type="Pfam" id="PF06884">
    <property type="entry name" value="DUF1264"/>
    <property type="match status" value="1"/>
</dbReference>
<evidence type="ECO:0000256" key="1">
    <source>
        <dbReference type="ARBA" id="ARBA00001623"/>
    </source>
</evidence>
<evidence type="ECO:0000256" key="13">
    <source>
        <dbReference type="ARBA" id="ARBA00023242"/>
    </source>
</evidence>
<evidence type="ECO:0000256" key="12">
    <source>
        <dbReference type="ARBA" id="ARBA00023163"/>
    </source>
</evidence>
<comment type="caution">
    <text evidence="17">The sequence shown here is derived from an EMBL/GenBank/DDBJ whole genome shotgun (WGS) entry which is preliminary data.</text>
</comment>
<evidence type="ECO:0000313" key="17">
    <source>
        <dbReference type="EMBL" id="KAF7166425.1"/>
    </source>
</evidence>
<dbReference type="InterPro" id="IPR032282">
    <property type="entry name" value="HAGH_C"/>
</dbReference>
<name>A0A8H6Q3P4_9EURO</name>
<proteinExistence type="inferred from homology"/>
<dbReference type="Proteomes" id="UP000662466">
    <property type="component" value="Unassembled WGS sequence"/>
</dbReference>
<evidence type="ECO:0000259" key="16">
    <source>
        <dbReference type="PROSITE" id="PS50048"/>
    </source>
</evidence>
<dbReference type="InterPro" id="IPR001279">
    <property type="entry name" value="Metallo-B-lactamas"/>
</dbReference>
<dbReference type="GO" id="GO:0000981">
    <property type="term" value="F:DNA-binding transcription factor activity, RNA polymerase II-specific"/>
    <property type="evidence" value="ECO:0007669"/>
    <property type="project" value="InterPro"/>
</dbReference>
<evidence type="ECO:0000256" key="10">
    <source>
        <dbReference type="ARBA" id="ARBA00023015"/>
    </source>
</evidence>
<evidence type="ECO:0000256" key="6">
    <source>
        <dbReference type="ARBA" id="ARBA00011917"/>
    </source>
</evidence>
<dbReference type="GO" id="GO:0008270">
    <property type="term" value="F:zinc ion binding"/>
    <property type="evidence" value="ECO:0007669"/>
    <property type="project" value="InterPro"/>
</dbReference>
<dbReference type="SUPFAM" id="SSF56281">
    <property type="entry name" value="Metallo-hydrolase/oxidoreductase"/>
    <property type="match status" value="1"/>
</dbReference>
<dbReference type="Gene3D" id="3.60.15.10">
    <property type="entry name" value="Ribonuclease Z/Hydroxyacylglutathione hydrolase-like"/>
    <property type="match status" value="1"/>
</dbReference>
<dbReference type="GO" id="GO:0003677">
    <property type="term" value="F:DNA binding"/>
    <property type="evidence" value="ECO:0007669"/>
    <property type="project" value="UniProtKB-KW"/>
</dbReference>
<dbReference type="InterPro" id="IPR036866">
    <property type="entry name" value="RibonucZ/Hydroxyglut_hydro"/>
</dbReference>
<comment type="pathway">
    <text evidence="3">Secondary metabolite metabolism; methylglyoxal degradation; (R)-lactate from methylglyoxal: step 2/2.</text>
</comment>
<keyword evidence="12" id="KW-0804">Transcription</keyword>
<dbReference type="GO" id="GO:0006351">
    <property type="term" value="P:DNA-templated transcription"/>
    <property type="evidence" value="ECO:0007669"/>
    <property type="project" value="InterPro"/>
</dbReference>
<keyword evidence="7" id="KW-0479">Metal-binding</keyword>
<dbReference type="PROSITE" id="PS00463">
    <property type="entry name" value="ZN2_CY6_FUNGAL_1"/>
    <property type="match status" value="1"/>
</dbReference>
<gene>
    <name evidence="17" type="ORF">CNMCM6106_002222</name>
</gene>
<dbReference type="EMBL" id="JACBAF010002142">
    <property type="protein sequence ID" value="KAF7166425.1"/>
    <property type="molecule type" value="Genomic_DNA"/>
</dbReference>
<reference evidence="17" key="1">
    <citation type="submission" date="2020-06" db="EMBL/GenBank/DDBJ databases">
        <title>Draft genome sequences of strains closely related to Aspergillus parafelis and Aspergillus hiratsukae.</title>
        <authorList>
            <person name="Dos Santos R.A.C."/>
            <person name="Rivero-Menendez O."/>
            <person name="Steenwyk J.L."/>
            <person name="Mead M.E."/>
            <person name="Goldman G.H."/>
            <person name="Alastruey-Izquierdo A."/>
            <person name="Rokas A."/>
        </authorList>
    </citation>
    <scope>NUCLEOTIDE SEQUENCE</scope>
    <source>
        <strain evidence="17">CNM-CM6106</strain>
    </source>
</reference>
<dbReference type="CDD" id="cd00067">
    <property type="entry name" value="GAL4"/>
    <property type="match status" value="1"/>
</dbReference>
<dbReference type="PANTHER" id="PTHR11935:SF94">
    <property type="entry name" value="TENZING NORGAY, ISOFORM C"/>
    <property type="match status" value="1"/>
</dbReference>
<dbReference type="SMART" id="SM00066">
    <property type="entry name" value="GAL4"/>
    <property type="match status" value="1"/>
</dbReference>
<dbReference type="SUPFAM" id="SSF57701">
    <property type="entry name" value="Zn2/Cys6 DNA-binding domain"/>
    <property type="match status" value="1"/>
</dbReference>
<evidence type="ECO:0000256" key="3">
    <source>
        <dbReference type="ARBA" id="ARBA00004963"/>
    </source>
</evidence>
<dbReference type="PROSITE" id="PS50048">
    <property type="entry name" value="ZN2_CY6_FUNGAL_2"/>
    <property type="match status" value="1"/>
</dbReference>
<keyword evidence="9" id="KW-0862">Zinc</keyword>
<sequence length="1196" mass="135059">MAKVLFTPWKDHSQLLTVRRQFYPPPDYNGPDLRSKACATVGVWKLRGNLPHPVEATALLTDAILHDDAQRNSIFSIRATYSAAFCRFVTGLVDSKLHGQRKTMFQRAIDLGLPASFVELRHEATHRELPSLVVLRNATQRSLEWLWDYYWAKTDSDVAFVSGRPVSAVFNGADHANVEEIRSVVRAALEDPGSQGDLSEPPRKKRKSDQHSSILAAQLVAVCKVSRRSLHSVSRVLIEDSIVPKERKLGDSMDEAYTKWDKLLQTVAAGHPAFLLVLTEELVNELAFTSRPNTKNDPQCEAIYMWLDHILNSAEWSTARQSLSLAYILTVCEQNSDHWLDLLKVAVRSEDSGLPPTARDQSKAPARSQKKSESTTYAQHTEDDLQGLQKFGWERTGKGNNYAYLVTDEPTKESVIIDPANPPEVAPELDAQINAGKIKLTAIVNTHHHWDHSGGNDEMLKHFGKLPVIGGKKCQSVTRTPAHGETFKIGERISVKALHTPCHTQDSICYYMQDGDEKVVFTGDTLFIAGCGRFFEGNAQEMHKALNETLASLPDDTKVYPGHEYTKSNVKFCLAVSQSEPIKKLEAYANQHQQTQGKFTIGDEKLHNVFMRVNDPEIQRKTGKTDPVEVMAALREMKNAMDTLRQHVRARHKEKELKSSRTVMACSHCRSRRTRCDGRAPCEACSRRGVQCSLSQLSSACQGNPKNTRPLGVDSSINEESNVLQYIEIYFEKFHPAWPFLHRATFEPSQEPSILLQSVVMMGMWMTGDDELQCHAVELHDKLSSLVYEQRDKWVGTNSDSEVQSPWPMATYQGILLQIIFAFLKDTHSQVDIQLGRTIPTSFSRLVTTLTDTCLRKNMFFYPEILAQFSRDSVPDVFIWVGIEEVKRFALALYKVCKSCHIQYKDGPRNSPHSTKRGSLLTLSDLQFALPDSDELWHATSDLAARLAEDGPLYYDHNNAEANWISQDEDGVPGGPRTTKSRVLDGGASMVQDFTPVKQICAHLNAFHVYATDPTRSVEANHYYLRQCLLYDSTKPNARLIGIEYMISPRLFETLPSEERKLWHTHEYEVKSGMLIMPAPSGVPKTAWDAAEQSEMRDIVGLYGKAYHFWQVDRGDPLPLGVPQLMGSFTNEERARMVHPQGLDGLLAERDKAFGVDYKAKRERRKDIDPPDLSPDADNMWKISKDELVQREIRRM</sequence>
<dbReference type="Pfam" id="PF00172">
    <property type="entry name" value="Zn_clus"/>
    <property type="match status" value="1"/>
</dbReference>